<feature type="domain" description="Endoribonuclease YicC-like N-terminal" evidence="6">
    <location>
        <begin position="2"/>
        <end position="156"/>
    </location>
</feature>
<sequence length="292" mass="33748">MVYSMTGFGSSKLSDSELEGKIEIKTLNHKYLDIQVKGPRELFSLEESIRKMVSDRISRGRIEIRFNIKFTEQHHANAELNKPLAESYLQGLTELKEMTEEHDRSLLSIVSRLPEVFILQREEVDDSKLWQKIQSSLNEALDELLSMKEREGDKLKADIITHKNNLNDLVSKIYQLKDRSTDKVKGRLKDRVGEMIEDQNIDENRILQEVAILSDKANIDEELVRINSHINQMNEVLEESGSIGRKLDFIVQEMNREINTIASKANDEEISQLVIEAKSTIEKIREQVQNVE</sequence>
<evidence type="ECO:0000256" key="2">
    <source>
        <dbReference type="ARBA" id="ARBA00022722"/>
    </source>
</evidence>
<comment type="similarity">
    <text evidence="5">Belongs to the YicC/YloC family.</text>
</comment>
<evidence type="ECO:0000256" key="4">
    <source>
        <dbReference type="ARBA" id="ARBA00022801"/>
    </source>
</evidence>
<dbReference type="Proteomes" id="UP000214588">
    <property type="component" value="Unassembled WGS sequence"/>
</dbReference>
<dbReference type="GO" id="GO:0004521">
    <property type="term" value="F:RNA endonuclease activity"/>
    <property type="evidence" value="ECO:0007669"/>
    <property type="project" value="InterPro"/>
</dbReference>
<gene>
    <name evidence="8" type="ORF">CDO51_04620</name>
</gene>
<keyword evidence="4" id="KW-0378">Hydrolase</keyword>
<dbReference type="InterPro" id="IPR013551">
    <property type="entry name" value="YicC-like_C"/>
</dbReference>
<dbReference type="NCBIfam" id="TIGR00255">
    <property type="entry name" value="YicC/YloC family endoribonuclease"/>
    <property type="match status" value="1"/>
</dbReference>
<dbReference type="EMBL" id="NIQC01000007">
    <property type="protein sequence ID" value="OWZ84157.1"/>
    <property type="molecule type" value="Genomic_DNA"/>
</dbReference>
<keyword evidence="3" id="KW-0255">Endonuclease</keyword>
<comment type="cofactor">
    <cofactor evidence="1">
        <name>a divalent metal cation</name>
        <dbReference type="ChEBI" id="CHEBI:60240"/>
    </cofactor>
</comment>
<dbReference type="AlphaFoldDB" id="A0A226C168"/>
<name>A0A226C168_9FIRM</name>
<dbReference type="PANTHER" id="PTHR30636:SF3">
    <property type="entry name" value="UPF0701 PROTEIN YICC"/>
    <property type="match status" value="1"/>
</dbReference>
<evidence type="ECO:0000313" key="9">
    <source>
        <dbReference type="Proteomes" id="UP000214588"/>
    </source>
</evidence>
<comment type="caution">
    <text evidence="8">The sequence shown here is derived from an EMBL/GenBank/DDBJ whole genome shotgun (WGS) entry which is preliminary data.</text>
</comment>
<evidence type="ECO:0000259" key="7">
    <source>
        <dbReference type="Pfam" id="PF08340"/>
    </source>
</evidence>
<evidence type="ECO:0000256" key="1">
    <source>
        <dbReference type="ARBA" id="ARBA00001968"/>
    </source>
</evidence>
<organism evidence="8 9">
    <name type="scientific">Natranaerobius trueperi</name>
    <dbReference type="NCBI Taxonomy" id="759412"/>
    <lineage>
        <taxon>Bacteria</taxon>
        <taxon>Bacillati</taxon>
        <taxon>Bacillota</taxon>
        <taxon>Clostridia</taxon>
        <taxon>Natranaerobiales</taxon>
        <taxon>Natranaerobiaceae</taxon>
        <taxon>Natranaerobius</taxon>
    </lineage>
</organism>
<dbReference type="Pfam" id="PF08340">
    <property type="entry name" value="YicC-like_C"/>
    <property type="match status" value="1"/>
</dbReference>
<dbReference type="OrthoDB" id="9771229at2"/>
<proteinExistence type="inferred from homology"/>
<evidence type="ECO:0000313" key="8">
    <source>
        <dbReference type="EMBL" id="OWZ84157.1"/>
    </source>
</evidence>
<evidence type="ECO:0000256" key="5">
    <source>
        <dbReference type="ARBA" id="ARBA00035648"/>
    </source>
</evidence>
<dbReference type="GO" id="GO:0016787">
    <property type="term" value="F:hydrolase activity"/>
    <property type="evidence" value="ECO:0007669"/>
    <property type="project" value="UniProtKB-KW"/>
</dbReference>
<evidence type="ECO:0000259" key="6">
    <source>
        <dbReference type="Pfam" id="PF03755"/>
    </source>
</evidence>
<evidence type="ECO:0000256" key="3">
    <source>
        <dbReference type="ARBA" id="ARBA00022759"/>
    </source>
</evidence>
<protein>
    <submittedName>
        <fullName evidence="8">YicC family protein</fullName>
    </submittedName>
</protein>
<dbReference type="Pfam" id="PF03755">
    <property type="entry name" value="YicC-like_N"/>
    <property type="match status" value="1"/>
</dbReference>
<dbReference type="PANTHER" id="PTHR30636">
    <property type="entry name" value="UPF0701 PROTEIN YICC"/>
    <property type="match status" value="1"/>
</dbReference>
<keyword evidence="9" id="KW-1185">Reference proteome</keyword>
<keyword evidence="2" id="KW-0540">Nuclease</keyword>
<reference evidence="8 9" key="1">
    <citation type="submission" date="2017-06" db="EMBL/GenBank/DDBJ databases">
        <title>Draft Genome Sequence of Natranaerobius trueperi halophilic, alkalithermophilic bacteria from soda lakes.</title>
        <authorList>
            <person name="Zhao B."/>
        </authorList>
    </citation>
    <scope>NUCLEOTIDE SEQUENCE [LARGE SCALE GENOMIC DNA]</scope>
    <source>
        <strain evidence="8 9">DSM 18760</strain>
    </source>
</reference>
<dbReference type="InterPro" id="IPR005229">
    <property type="entry name" value="YicC/YloC-like"/>
</dbReference>
<accession>A0A226C168</accession>
<feature type="domain" description="Endoribonuclease YicC-like C-terminal" evidence="7">
    <location>
        <begin position="175"/>
        <end position="292"/>
    </location>
</feature>
<dbReference type="RefSeq" id="WP_089023135.1">
    <property type="nucleotide sequence ID" value="NZ_NIQC01000007.1"/>
</dbReference>
<dbReference type="InterPro" id="IPR013527">
    <property type="entry name" value="YicC-like_N"/>
</dbReference>